<dbReference type="SUPFAM" id="SSF51735">
    <property type="entry name" value="NAD(P)-binding Rossmann-fold domains"/>
    <property type="match status" value="1"/>
</dbReference>
<dbReference type="CDD" id="cd00401">
    <property type="entry name" value="SAHH"/>
    <property type="match status" value="1"/>
</dbReference>
<evidence type="ECO:0000256" key="7">
    <source>
        <dbReference type="ARBA" id="ARBA00023027"/>
    </source>
</evidence>
<comment type="cofactor">
    <cofactor evidence="11 12">
        <name>NAD(+)</name>
        <dbReference type="ChEBI" id="CHEBI:57540"/>
    </cofactor>
    <text evidence="11 12">Binds 1 NAD(+) per subunit.</text>
</comment>
<feature type="binding site" evidence="11">
    <location>
        <position position="345"/>
    </location>
    <ligand>
        <name>NAD(+)</name>
        <dbReference type="ChEBI" id="CHEBI:57540"/>
    </ligand>
</feature>
<dbReference type="FunFam" id="3.40.50.720:FF:000004">
    <property type="entry name" value="Adenosylhomocysteinase"/>
    <property type="match status" value="1"/>
</dbReference>
<dbReference type="InterPro" id="IPR000043">
    <property type="entry name" value="Adenosylhomocysteinase-like"/>
</dbReference>
<dbReference type="EMBL" id="CAJVPJ010000482">
    <property type="protein sequence ID" value="CAG8529371.1"/>
    <property type="molecule type" value="Genomic_DNA"/>
</dbReference>
<comment type="similarity">
    <text evidence="3 13">Belongs to the adenosylhomocysteinase family.</text>
</comment>
<comment type="function">
    <text evidence="1">Adenosylhomocysteine is a competitive inhibitor of S-adenosyl-L-methionine-dependent methyl transferase reactions; therefore adenosylhomocysteinase may play a key role in the control of methylations via regulation of the intracellular concentration of adenosylhomocysteine.</text>
</comment>
<dbReference type="Gene3D" id="3.40.50.1480">
    <property type="entry name" value="Adenosylhomocysteinase-like"/>
    <property type="match status" value="3"/>
</dbReference>
<evidence type="ECO:0000256" key="13">
    <source>
        <dbReference type="RuleBase" id="RU004166"/>
    </source>
</evidence>
<evidence type="ECO:0000259" key="14">
    <source>
        <dbReference type="SMART" id="SM00997"/>
    </source>
</evidence>
<dbReference type="InterPro" id="IPR036291">
    <property type="entry name" value="NAD(P)-bd_dom_sf"/>
</dbReference>
<evidence type="ECO:0000256" key="8">
    <source>
        <dbReference type="ARBA" id="ARBA00034527"/>
    </source>
</evidence>
<dbReference type="Proteomes" id="UP000789572">
    <property type="component" value="Unassembled WGS sequence"/>
</dbReference>
<feature type="binding site" evidence="10">
    <location>
        <position position="185"/>
    </location>
    <ligand>
        <name>substrate</name>
    </ligand>
</feature>
<proteinExistence type="inferred from homology"/>
<accession>A0A9N9FFG1</accession>
<dbReference type="GO" id="GO:0004013">
    <property type="term" value="F:adenosylhomocysteinase activity"/>
    <property type="evidence" value="ECO:0007669"/>
    <property type="project" value="UniProtKB-EC"/>
</dbReference>
<dbReference type="InterPro" id="IPR020082">
    <property type="entry name" value="S-Ado-L-homoCys_hydrolase_CS"/>
</dbReference>
<dbReference type="PROSITE" id="PS00739">
    <property type="entry name" value="ADOHCYASE_2"/>
    <property type="match status" value="1"/>
</dbReference>
<evidence type="ECO:0000313" key="15">
    <source>
        <dbReference type="EMBL" id="CAG8529371.1"/>
    </source>
</evidence>
<dbReference type="AlphaFoldDB" id="A0A9N9FFG1"/>
<name>A0A9N9FFG1_9GLOM</name>
<feature type="binding site" evidence="10">
    <location>
        <position position="130"/>
    </location>
    <ligand>
        <name>substrate</name>
    </ligand>
</feature>
<dbReference type="InterPro" id="IPR015878">
    <property type="entry name" value="Ado_hCys_hydrolase_NAD-bd"/>
</dbReference>
<feature type="domain" description="S-adenosyl-L-homocysteine hydrolase NAD binding" evidence="14">
    <location>
        <begin position="190"/>
        <end position="351"/>
    </location>
</feature>
<feature type="binding site" evidence="10">
    <location>
        <position position="189"/>
    </location>
    <ligand>
        <name>substrate</name>
    </ligand>
</feature>
<gene>
    <name evidence="15" type="ORF">POCULU_LOCUS3981</name>
</gene>
<dbReference type="FunFam" id="3.40.50.1480:FF:000004">
    <property type="entry name" value="Adenosylhomocysteinase"/>
    <property type="match status" value="1"/>
</dbReference>
<evidence type="ECO:0000256" key="5">
    <source>
        <dbReference type="ARBA" id="ARBA00022563"/>
    </source>
</evidence>
<feature type="binding site" evidence="11">
    <location>
        <begin position="221"/>
        <end position="226"/>
    </location>
    <ligand>
        <name>NAD(+)</name>
        <dbReference type="ChEBI" id="CHEBI:57540"/>
    </ligand>
</feature>
<evidence type="ECO:0000256" key="11">
    <source>
        <dbReference type="PIRSR" id="PIRSR001109-2"/>
    </source>
</evidence>
<dbReference type="HAMAP" id="MF_00563">
    <property type="entry name" value="AdoHcyase"/>
    <property type="match status" value="1"/>
</dbReference>
<keyword evidence="7 11" id="KW-0520">NAD</keyword>
<dbReference type="NCBIfam" id="TIGR00936">
    <property type="entry name" value="ahcY"/>
    <property type="match status" value="1"/>
</dbReference>
<evidence type="ECO:0000256" key="1">
    <source>
        <dbReference type="ARBA" id="ARBA00002639"/>
    </source>
</evidence>
<dbReference type="OrthoDB" id="10007170at2759"/>
<keyword evidence="5 12" id="KW-0554">One-carbon metabolism</keyword>
<feature type="binding site" evidence="11">
    <location>
        <begin position="298"/>
        <end position="300"/>
    </location>
    <ligand>
        <name>NAD(+)</name>
        <dbReference type="ChEBI" id="CHEBI:57540"/>
    </ligand>
</feature>
<organism evidence="15 16">
    <name type="scientific">Paraglomus occultum</name>
    <dbReference type="NCBI Taxonomy" id="144539"/>
    <lineage>
        <taxon>Eukaryota</taxon>
        <taxon>Fungi</taxon>
        <taxon>Fungi incertae sedis</taxon>
        <taxon>Mucoromycota</taxon>
        <taxon>Glomeromycotina</taxon>
        <taxon>Glomeromycetes</taxon>
        <taxon>Paraglomerales</taxon>
        <taxon>Paraglomeraceae</taxon>
        <taxon>Paraglomus</taxon>
    </lineage>
</organism>
<evidence type="ECO:0000256" key="4">
    <source>
        <dbReference type="ARBA" id="ARBA00011881"/>
    </source>
</evidence>
<protein>
    <recommendedName>
        <fullName evidence="8 12">Adenosylhomocysteinase</fullName>
        <ecNumber evidence="8 12">3.13.2.1</ecNumber>
    </recommendedName>
</protein>
<dbReference type="Pfam" id="PF05221">
    <property type="entry name" value="AdoHcyase"/>
    <property type="match status" value="2"/>
</dbReference>
<dbReference type="PANTHER" id="PTHR23420:SF0">
    <property type="entry name" value="ADENOSYLHOMOCYSTEINASE"/>
    <property type="match status" value="1"/>
</dbReference>
<comment type="caution">
    <text evidence="15">The sequence shown here is derived from an EMBL/GenBank/DDBJ whole genome shotgun (WGS) entry which is preliminary data.</text>
</comment>
<feature type="binding site" evidence="11">
    <location>
        <position position="242"/>
    </location>
    <ligand>
        <name>NAD(+)</name>
        <dbReference type="ChEBI" id="CHEBI:57540"/>
    </ligand>
</feature>
<dbReference type="PROSITE" id="PS00738">
    <property type="entry name" value="ADOHCYASE_1"/>
    <property type="match status" value="1"/>
</dbReference>
<comment type="subunit">
    <text evidence="4">Homotetramer.</text>
</comment>
<evidence type="ECO:0000256" key="2">
    <source>
        <dbReference type="ARBA" id="ARBA00005195"/>
    </source>
</evidence>
<feature type="binding site" evidence="11">
    <location>
        <position position="352"/>
    </location>
    <ligand>
        <name>NAD(+)</name>
        <dbReference type="ChEBI" id="CHEBI:57540"/>
    </ligand>
</feature>
<dbReference type="NCBIfam" id="NF004005">
    <property type="entry name" value="PRK05476.2-3"/>
    <property type="match status" value="1"/>
</dbReference>
<dbReference type="GO" id="GO:0033353">
    <property type="term" value="P:S-adenosylmethionine cycle"/>
    <property type="evidence" value="ECO:0007669"/>
    <property type="project" value="TreeGrafter"/>
</dbReference>
<sequence>MPQYKVADISLAAWGRKEIRLAENEMPGLMSLRAKYGPSKPLTGARIAGCLHMTIQTAVLIETLLALGAEVAWSSCNIFSTQDHAAAAIAETGVPVFAWKGETEDEYIWCIEQTLSAFKDNKPLNLILDDGGDLTALVHDKYPQYLTEIKGISEETTTGVHHLYQMLKEGKLKVPAINVNDSVTKSKFDNLYGCRESLIDGIKRATDVQIAGKVAVVAGYGDVGKGCAVALRGMGARVIITEIDPINALQAAMEGYQVTTMEDACSIGNIYVTATGNRDIITGKHFAKMPEDSIVCNIGHFDVEIDVAWLKENSESHENIKPQVDRYKVKGGNHVILLAQGRLVNLGCATGHPSFVMSNSFTNQVLAQIALWTDAQNYPLGVHMLPKKLDEEVARLHLDKLGVKLTVLSDEQEKYLGISKAGPFKPEHYRY</sequence>
<comment type="pathway">
    <text evidence="2 12">Amino-acid biosynthesis; L-homocysteine biosynthesis; L-homocysteine from S-adenosyl-L-homocysteine: step 1/1.</text>
</comment>
<reference evidence="15" key="1">
    <citation type="submission" date="2021-06" db="EMBL/GenBank/DDBJ databases">
        <authorList>
            <person name="Kallberg Y."/>
            <person name="Tangrot J."/>
            <person name="Rosling A."/>
        </authorList>
    </citation>
    <scope>NUCLEOTIDE SEQUENCE</scope>
    <source>
        <strain evidence="15">IA702</strain>
    </source>
</reference>
<evidence type="ECO:0000256" key="9">
    <source>
        <dbReference type="ARBA" id="ARBA00048858"/>
    </source>
</evidence>
<feature type="binding site" evidence="11">
    <location>
        <position position="247"/>
    </location>
    <ligand>
        <name>NAD(+)</name>
        <dbReference type="ChEBI" id="CHEBI:57540"/>
    </ligand>
</feature>
<dbReference type="EC" id="3.13.2.1" evidence="8 12"/>
<dbReference type="InterPro" id="IPR042172">
    <property type="entry name" value="Adenosylhomocyst_ase-like_sf"/>
</dbReference>
<dbReference type="GO" id="GO:0006730">
    <property type="term" value="P:one-carbon metabolic process"/>
    <property type="evidence" value="ECO:0007669"/>
    <property type="project" value="UniProtKB-KW"/>
</dbReference>
<dbReference type="SMART" id="SM00996">
    <property type="entry name" value="AdoHcyase"/>
    <property type="match status" value="1"/>
</dbReference>
<evidence type="ECO:0000313" key="16">
    <source>
        <dbReference type="Proteomes" id="UP000789572"/>
    </source>
</evidence>
<evidence type="ECO:0000256" key="6">
    <source>
        <dbReference type="ARBA" id="ARBA00022801"/>
    </source>
</evidence>
<feature type="binding site" evidence="10">
    <location>
        <position position="155"/>
    </location>
    <ligand>
        <name>substrate</name>
    </ligand>
</feature>
<evidence type="ECO:0000256" key="3">
    <source>
        <dbReference type="ARBA" id="ARBA00007122"/>
    </source>
</evidence>
<comment type="catalytic activity">
    <reaction evidence="9 12">
        <text>S-adenosyl-L-homocysteine + H2O = L-homocysteine + adenosine</text>
        <dbReference type="Rhea" id="RHEA:21708"/>
        <dbReference type="ChEBI" id="CHEBI:15377"/>
        <dbReference type="ChEBI" id="CHEBI:16335"/>
        <dbReference type="ChEBI" id="CHEBI:57856"/>
        <dbReference type="ChEBI" id="CHEBI:58199"/>
        <dbReference type="EC" id="3.13.2.1"/>
    </reaction>
</comment>
<dbReference type="PANTHER" id="PTHR23420">
    <property type="entry name" value="ADENOSYLHOMOCYSTEINASE"/>
    <property type="match status" value="1"/>
</dbReference>
<feature type="binding site" evidence="11">
    <location>
        <begin position="156"/>
        <end position="158"/>
    </location>
    <ligand>
        <name>NAD(+)</name>
        <dbReference type="ChEBI" id="CHEBI:57540"/>
    </ligand>
</feature>
<dbReference type="Pfam" id="PF00670">
    <property type="entry name" value="AdoHcyase_NAD"/>
    <property type="match status" value="1"/>
</dbReference>
<evidence type="ECO:0000256" key="10">
    <source>
        <dbReference type="PIRSR" id="PIRSR001109-1"/>
    </source>
</evidence>
<dbReference type="PIRSF" id="PIRSF001109">
    <property type="entry name" value="Ad_hcy_hydrolase"/>
    <property type="match status" value="1"/>
</dbReference>
<dbReference type="SUPFAM" id="SSF52283">
    <property type="entry name" value="Formate/glycerate dehydrogenase catalytic domain-like"/>
    <property type="match status" value="1"/>
</dbReference>
<dbReference type="Gene3D" id="3.40.50.720">
    <property type="entry name" value="NAD(P)-binding Rossmann-like Domain"/>
    <property type="match status" value="1"/>
</dbReference>
<feature type="binding site" evidence="10">
    <location>
        <position position="54"/>
    </location>
    <ligand>
        <name>substrate</name>
    </ligand>
</feature>
<dbReference type="SMART" id="SM00997">
    <property type="entry name" value="AdoHcyase_NAD"/>
    <property type="match status" value="1"/>
</dbReference>
<keyword evidence="16" id="KW-1185">Reference proteome</keyword>
<dbReference type="FunFam" id="3.40.50.1480:FF:000007">
    <property type="entry name" value="Adenosylhomocysteinase"/>
    <property type="match status" value="1"/>
</dbReference>
<evidence type="ECO:0000256" key="12">
    <source>
        <dbReference type="RuleBase" id="RU000548"/>
    </source>
</evidence>
<keyword evidence="6 12" id="KW-0378">Hydrolase</keyword>
<dbReference type="GO" id="GO:0005829">
    <property type="term" value="C:cytosol"/>
    <property type="evidence" value="ECO:0007669"/>
    <property type="project" value="TreeGrafter"/>
</dbReference>